<proteinExistence type="predicted"/>
<sequence>MARRVVLRCPICGKASLHKLSNDLITKREQNSLGIVPILVDHVVCEHLFLIYVDAHMAIRNYMPVSNFNDHPYELKIEEKKILGFNSAPLKEKEQVTAY</sequence>
<gene>
    <name evidence="1" type="ORF">NEF87_001545</name>
</gene>
<evidence type="ECO:0000313" key="1">
    <source>
        <dbReference type="EMBL" id="UYP45260.1"/>
    </source>
</evidence>
<accession>A0ABY6HPC0</accession>
<dbReference type="EMBL" id="CP104013">
    <property type="protein sequence ID" value="UYP45260.1"/>
    <property type="molecule type" value="Genomic_DNA"/>
</dbReference>
<evidence type="ECO:0000313" key="2">
    <source>
        <dbReference type="Proteomes" id="UP001208689"/>
    </source>
</evidence>
<evidence type="ECO:0008006" key="3">
    <source>
        <dbReference type="Google" id="ProtNLM"/>
    </source>
</evidence>
<keyword evidence="2" id="KW-1185">Reference proteome</keyword>
<organism evidence="1 2">
    <name type="scientific">Candidatus Lokiarchaeum ossiferum</name>
    <dbReference type="NCBI Taxonomy" id="2951803"/>
    <lineage>
        <taxon>Archaea</taxon>
        <taxon>Promethearchaeati</taxon>
        <taxon>Promethearchaeota</taxon>
        <taxon>Promethearchaeia</taxon>
        <taxon>Promethearchaeales</taxon>
        <taxon>Promethearchaeaceae</taxon>
        <taxon>Candidatus Lokiarchaeum</taxon>
    </lineage>
</organism>
<dbReference type="Proteomes" id="UP001208689">
    <property type="component" value="Chromosome"/>
</dbReference>
<name>A0ABY6HPC0_9ARCH</name>
<protein>
    <recommendedName>
        <fullName evidence="3">Phage protein</fullName>
    </recommendedName>
</protein>
<reference evidence="1" key="1">
    <citation type="submission" date="2022-09" db="EMBL/GenBank/DDBJ databases">
        <title>Actin cytoskeleton and complex cell architecture in an #Asgard archaeon.</title>
        <authorList>
            <person name="Ponce Toledo R.I."/>
            <person name="Schleper C."/>
            <person name="Rodrigues Oliveira T."/>
            <person name="Wollweber F."/>
            <person name="Xu J."/>
            <person name="Rittmann S."/>
            <person name="Klingl A."/>
            <person name="Pilhofer M."/>
        </authorList>
    </citation>
    <scope>NUCLEOTIDE SEQUENCE</scope>
    <source>
        <strain evidence="1">B-35</strain>
    </source>
</reference>